<sequence length="59" mass="6288">MSQHSATSSATAHLETGTHWICSCGLSKNAPYCDGGHQSTSLQPIELEVQAPKVVEISY</sequence>
<dbReference type="InterPro" id="IPR018967">
    <property type="entry name" value="FeS-contain_CDGSH-typ"/>
</dbReference>
<dbReference type="OrthoDB" id="9793389at2"/>
<dbReference type="GO" id="GO:0051537">
    <property type="term" value="F:2 iron, 2 sulfur cluster binding"/>
    <property type="evidence" value="ECO:0007669"/>
    <property type="project" value="UniProtKB-KW"/>
</dbReference>
<evidence type="ECO:0000256" key="3">
    <source>
        <dbReference type="ARBA" id="ARBA00023004"/>
    </source>
</evidence>
<dbReference type="SMART" id="SM00704">
    <property type="entry name" value="ZnF_CDGSH"/>
    <property type="match status" value="1"/>
</dbReference>
<dbReference type="GO" id="GO:0005737">
    <property type="term" value="C:cytoplasm"/>
    <property type="evidence" value="ECO:0007669"/>
    <property type="project" value="UniProtKB-ARBA"/>
</dbReference>
<keyword evidence="4" id="KW-0411">Iron-sulfur</keyword>
<dbReference type="GO" id="GO:0046872">
    <property type="term" value="F:metal ion binding"/>
    <property type="evidence" value="ECO:0007669"/>
    <property type="project" value="UniProtKB-KW"/>
</dbReference>
<dbReference type="RefSeq" id="WP_158535117.1">
    <property type="nucleotide sequence ID" value="NZ_CAWNWM010000011.1"/>
</dbReference>
<evidence type="ECO:0000313" key="6">
    <source>
        <dbReference type="EMBL" id="PZD72193.1"/>
    </source>
</evidence>
<evidence type="ECO:0000256" key="2">
    <source>
        <dbReference type="ARBA" id="ARBA00022723"/>
    </source>
</evidence>
<dbReference type="Pfam" id="PF09360">
    <property type="entry name" value="zf-CDGSH"/>
    <property type="match status" value="1"/>
</dbReference>
<gene>
    <name evidence="6" type="ORF">C1752_03779</name>
</gene>
<keyword evidence="1" id="KW-0001">2Fe-2S</keyword>
<keyword evidence="7" id="KW-1185">Reference proteome</keyword>
<name>A0A2W1JEJ5_9CYAN</name>
<dbReference type="Proteomes" id="UP000248857">
    <property type="component" value="Unassembled WGS sequence"/>
</dbReference>
<dbReference type="EMBL" id="PQWO01000011">
    <property type="protein sequence ID" value="PZD72193.1"/>
    <property type="molecule type" value="Genomic_DNA"/>
</dbReference>
<evidence type="ECO:0000313" key="7">
    <source>
        <dbReference type="Proteomes" id="UP000248857"/>
    </source>
</evidence>
<feature type="domain" description="Iron-binding zinc finger CDGSH type" evidence="5">
    <location>
        <begin position="7"/>
        <end position="43"/>
    </location>
</feature>
<proteinExistence type="predicted"/>
<evidence type="ECO:0000259" key="5">
    <source>
        <dbReference type="SMART" id="SM00704"/>
    </source>
</evidence>
<dbReference type="InterPro" id="IPR042216">
    <property type="entry name" value="MitoNEET_CISD"/>
</dbReference>
<dbReference type="Gene3D" id="3.40.5.90">
    <property type="entry name" value="CDGSH iron-sulfur domain, mitoNEET-type"/>
    <property type="match status" value="1"/>
</dbReference>
<organism evidence="6 7">
    <name type="scientific">Acaryochloris thomasi RCC1774</name>
    <dbReference type="NCBI Taxonomy" id="1764569"/>
    <lineage>
        <taxon>Bacteria</taxon>
        <taxon>Bacillati</taxon>
        <taxon>Cyanobacteriota</taxon>
        <taxon>Cyanophyceae</taxon>
        <taxon>Acaryochloridales</taxon>
        <taxon>Acaryochloridaceae</taxon>
        <taxon>Acaryochloris</taxon>
        <taxon>Acaryochloris thomasi</taxon>
    </lineage>
</organism>
<protein>
    <recommendedName>
        <fullName evidence="5">Iron-binding zinc finger CDGSH type domain-containing protein</fullName>
    </recommendedName>
</protein>
<evidence type="ECO:0000256" key="4">
    <source>
        <dbReference type="ARBA" id="ARBA00023014"/>
    </source>
</evidence>
<evidence type="ECO:0000256" key="1">
    <source>
        <dbReference type="ARBA" id="ARBA00022714"/>
    </source>
</evidence>
<comment type="caution">
    <text evidence="6">The sequence shown here is derived from an EMBL/GenBank/DDBJ whole genome shotgun (WGS) entry which is preliminary data.</text>
</comment>
<reference evidence="6 7" key="1">
    <citation type="journal article" date="2018" name="Sci. Rep.">
        <title>A novel species of the marine cyanobacterium Acaryochloris with a unique pigment content and lifestyle.</title>
        <authorList>
            <person name="Partensky F."/>
            <person name="Six C."/>
            <person name="Ratin M."/>
            <person name="Garczarek L."/>
            <person name="Vaulot D."/>
            <person name="Probert I."/>
            <person name="Calteau A."/>
            <person name="Gourvil P."/>
            <person name="Marie D."/>
            <person name="Grebert T."/>
            <person name="Bouchier C."/>
            <person name="Le Panse S."/>
            <person name="Gachenot M."/>
            <person name="Rodriguez F."/>
            <person name="Garrido J.L."/>
        </authorList>
    </citation>
    <scope>NUCLEOTIDE SEQUENCE [LARGE SCALE GENOMIC DNA]</scope>
    <source>
        <strain evidence="6 7">RCC1774</strain>
    </source>
</reference>
<dbReference type="AlphaFoldDB" id="A0A2W1JEJ5"/>
<accession>A0A2W1JEJ5</accession>
<keyword evidence="2" id="KW-0479">Metal-binding</keyword>
<keyword evidence="3" id="KW-0408">Iron</keyword>